<dbReference type="InterPro" id="IPR026847">
    <property type="entry name" value="VPS13"/>
</dbReference>
<protein>
    <recommendedName>
        <fullName evidence="6">Vacuolar protein sorting-associated protein 13C</fullName>
    </recommendedName>
</protein>
<evidence type="ECO:0000256" key="2">
    <source>
        <dbReference type="ARBA" id="ARBA00022448"/>
    </source>
</evidence>
<reference evidence="5" key="1">
    <citation type="submission" date="2020-11" db="EMBL/GenBank/DDBJ databases">
        <authorList>
            <person name="Tran Van P."/>
        </authorList>
    </citation>
    <scope>NUCLEOTIDE SEQUENCE</scope>
</reference>
<sequence>MNGIAVLLQDLVELSDQEEQDPAEDQVHSRPKRNRKPPIWMSDYDVSVYCDVKDALEGGDVVLQDLHLKETALDDLDLPVKTVFGHLGKLVLKIPWKNLYSAPVEASLERLYLLAVPNKGLKYDAEKEEKWEQDAKQAELLRVEEAKKIEKDKDKPKADDTFVEKLATQIIKNVQVKIKDIHIRYEDKISSEKHPFSMGLTLHNLTVQTTDEKWLPCVIQEAVTMIHKVLNLEGLAVYWNCDTIFHMGTEPSQLLKHFQEGICTKDTRPEGYLYMVGPINSTAKLKLNPKPENDGSNFKIPKVQLNLDLETLAIGMSKLQYLGIIEMLDSIEQMTLAAPYRKYRPELLTFRGHYKQWWKFAFTCILEEDVRRRHRNWNWNHIARHRQLCREYAEAYQTKLTTRKLPADVQAKLAECERLLDVFNLVLIRQRIEMEVRIQSLFNIMVERQDRMALERKQSKSWFGGWFGSGKTQEQEDMTAAAIAKKFEEAMTSDEKSKLYRAIDYQEGMLPTSYPKTFIAINMKFHLGCLGITVRDDSYSDPVVLRLELQDVGTTVQQRPTANALNVLAKVHQFTVYGLKQGEVVPRLVTSKMEPGTSLLDVLFETNPLDETCDQRIHVKAHPLQIVYDAVTINKITDVFKKPETASLHQLQAAAVSTLADFREMSATGLQHAIDQSTIMDLKIDLKAPYIVIPRSGFYTKSEDVVVVNLGRLNMASVPRPLKAVKVHELFTLGSTEDDILKTMMTHSYDHFTIDLFDIQILIAMSGEDWKTCLTDSKVTSLHLLQPSLLKINLGKCLITDDPRLPKIKITGQLPNVAINISDERLFHLLSLLSSIPLPGDENSEDDIVAATDSLSRSSSLSSILGKSKDMPAKIVPSKEALQRKAQNEKDSIQAIEMEIKFEMGDLTLSLYKQQTSILKLEENPTAENHMDKLLDFHILRLELELIQLTFDMKVSLRLGGIELTYHDLAENVKLLNTPMAAGQAEYLLTVLYVSEALVAIMDFGNSFQARLDQLEIKPTKEKISLPLPSVKPTLSTIAEDEDGTVEVEQKKRIRPKKKIVVETIDFKLKARLNDVNINLANRHQKLAGLVVSGVESHVIVKKSYTEVTARLKNLIILDPKPETIHHNVIVFFPVKILSIVGNEVISLQIVMYNLDNEDENSDKVDMSIDAELGGIRIVFLNWFMNSLMTFLDAFQQAQDAIIVAAAGAAEVAKQNVQDMYAKAVKMTLNVRIKAPIVVIPTNSKSTDALIMDFGDLKIGNKFQVLPTKNKKGFPAVITLSQEDFKMIMQVVFENLAEGSQPPVAIQAVEPKVQPDFSESKKSVDRPKTLEVASKSTVDTEIIVDPSKVETPSVSTFLKFTFTMDSLIIELFTGGSKALLNQESPQRHPEQGLARFTLHVLSLKGRMLSDGSLSTSVLLVDCLLDDMRLNKNIQITRLMERKEDVGEIRESPAKGDKCTGETHYRSMVDITYQQKGDDMFGQFIQHEHFVI</sequence>
<dbReference type="EMBL" id="OC000176">
    <property type="protein sequence ID" value="CAD7256418.1"/>
    <property type="molecule type" value="Genomic_DNA"/>
</dbReference>
<dbReference type="PANTHER" id="PTHR16166">
    <property type="entry name" value="VACUOLAR PROTEIN SORTING-ASSOCIATED PROTEIN VPS13"/>
    <property type="match status" value="1"/>
</dbReference>
<feature type="domain" description="VPS13-like middle region" evidence="4">
    <location>
        <begin position="1084"/>
        <end position="1273"/>
    </location>
</feature>
<dbReference type="Pfam" id="PF12624">
    <property type="entry name" value="VPS13_N"/>
    <property type="match status" value="1"/>
</dbReference>
<evidence type="ECO:0000313" key="5">
    <source>
        <dbReference type="EMBL" id="CAD7256418.1"/>
    </source>
</evidence>
<evidence type="ECO:0000256" key="1">
    <source>
        <dbReference type="ARBA" id="ARBA00006545"/>
    </source>
</evidence>
<gene>
    <name evidence="5" type="ORF">TSIB3V08_LOCUS699</name>
</gene>
<dbReference type="InterPro" id="IPR026854">
    <property type="entry name" value="VPS13_N"/>
</dbReference>
<dbReference type="GO" id="GO:0006623">
    <property type="term" value="P:protein targeting to vacuole"/>
    <property type="evidence" value="ECO:0007669"/>
    <property type="project" value="TreeGrafter"/>
</dbReference>
<evidence type="ECO:0000259" key="4">
    <source>
        <dbReference type="Pfam" id="PF25033"/>
    </source>
</evidence>
<proteinExistence type="inferred from homology"/>
<evidence type="ECO:0008006" key="6">
    <source>
        <dbReference type="Google" id="ProtNLM"/>
    </source>
</evidence>
<dbReference type="Pfam" id="PF25033">
    <property type="entry name" value="VPS13_M"/>
    <property type="match status" value="1"/>
</dbReference>
<feature type="domain" description="Chorein N-terminal" evidence="3">
    <location>
        <begin position="58"/>
        <end position="1079"/>
    </location>
</feature>
<comment type="similarity">
    <text evidence="1">Belongs to the VPS13 family.</text>
</comment>
<name>A0A7R9ALI5_TIMSH</name>
<dbReference type="GO" id="GO:0045053">
    <property type="term" value="P:protein retention in Golgi apparatus"/>
    <property type="evidence" value="ECO:0007669"/>
    <property type="project" value="TreeGrafter"/>
</dbReference>
<evidence type="ECO:0000259" key="3">
    <source>
        <dbReference type="Pfam" id="PF12624"/>
    </source>
</evidence>
<organism evidence="5">
    <name type="scientific">Timema shepardi</name>
    <name type="common">Walking stick</name>
    <dbReference type="NCBI Taxonomy" id="629360"/>
    <lineage>
        <taxon>Eukaryota</taxon>
        <taxon>Metazoa</taxon>
        <taxon>Ecdysozoa</taxon>
        <taxon>Arthropoda</taxon>
        <taxon>Hexapoda</taxon>
        <taxon>Insecta</taxon>
        <taxon>Pterygota</taxon>
        <taxon>Neoptera</taxon>
        <taxon>Polyneoptera</taxon>
        <taxon>Phasmatodea</taxon>
        <taxon>Timematodea</taxon>
        <taxon>Timematoidea</taxon>
        <taxon>Timematidae</taxon>
        <taxon>Timema</taxon>
    </lineage>
</organism>
<dbReference type="PANTHER" id="PTHR16166:SF93">
    <property type="entry name" value="INTERMEMBRANE LIPID TRANSFER PROTEIN VPS13"/>
    <property type="match status" value="1"/>
</dbReference>
<dbReference type="InterPro" id="IPR056747">
    <property type="entry name" value="VPS13-like_M"/>
</dbReference>
<keyword evidence="2" id="KW-0813">Transport</keyword>
<accession>A0A7R9ALI5</accession>